<reference evidence="2 3" key="1">
    <citation type="journal article" date="2020" name="Genomics">
        <title>Complete, high-quality genomes from long-read metagenomic sequencing of two wolf lichen thalli reveals enigmatic genome architecture.</title>
        <authorList>
            <person name="McKenzie S.K."/>
            <person name="Walston R.F."/>
            <person name="Allen J.L."/>
        </authorList>
    </citation>
    <scope>NUCLEOTIDE SEQUENCE [LARGE SCALE GENOMIC DNA]</scope>
    <source>
        <strain evidence="2">WasteWater2</strain>
    </source>
</reference>
<gene>
    <name evidence="2" type="ORF">HO173_006155</name>
</gene>
<dbReference type="PANTHER" id="PTHR24148">
    <property type="entry name" value="ANKYRIN REPEAT DOMAIN-CONTAINING PROTEIN 39 HOMOLOG-RELATED"/>
    <property type="match status" value="1"/>
</dbReference>
<dbReference type="Pfam" id="PF06985">
    <property type="entry name" value="HET"/>
    <property type="match status" value="1"/>
</dbReference>
<accession>A0A8H6L4R7</accession>
<proteinExistence type="predicted"/>
<dbReference type="Proteomes" id="UP000578531">
    <property type="component" value="Unassembled WGS sequence"/>
</dbReference>
<dbReference type="GeneID" id="59287816"/>
<evidence type="ECO:0000313" key="3">
    <source>
        <dbReference type="Proteomes" id="UP000578531"/>
    </source>
</evidence>
<organism evidence="2 3">
    <name type="scientific">Letharia columbiana</name>
    <dbReference type="NCBI Taxonomy" id="112416"/>
    <lineage>
        <taxon>Eukaryota</taxon>
        <taxon>Fungi</taxon>
        <taxon>Dikarya</taxon>
        <taxon>Ascomycota</taxon>
        <taxon>Pezizomycotina</taxon>
        <taxon>Lecanoromycetes</taxon>
        <taxon>OSLEUM clade</taxon>
        <taxon>Lecanoromycetidae</taxon>
        <taxon>Lecanorales</taxon>
        <taxon>Lecanorineae</taxon>
        <taxon>Parmeliaceae</taxon>
        <taxon>Letharia</taxon>
    </lineage>
</organism>
<evidence type="ECO:0000259" key="1">
    <source>
        <dbReference type="Pfam" id="PF06985"/>
    </source>
</evidence>
<keyword evidence="3" id="KW-1185">Reference proteome</keyword>
<evidence type="ECO:0000313" key="2">
    <source>
        <dbReference type="EMBL" id="KAF6235472.1"/>
    </source>
</evidence>
<feature type="domain" description="Heterokaryon incompatibility" evidence="1">
    <location>
        <begin position="21"/>
        <end position="87"/>
    </location>
</feature>
<name>A0A8H6L4R7_9LECA</name>
<dbReference type="PANTHER" id="PTHR24148:SF64">
    <property type="entry name" value="HETEROKARYON INCOMPATIBILITY DOMAIN-CONTAINING PROTEIN"/>
    <property type="match status" value="1"/>
</dbReference>
<dbReference type="OrthoDB" id="5386682at2759"/>
<dbReference type="InterPro" id="IPR010730">
    <property type="entry name" value="HET"/>
</dbReference>
<sequence>MEGYYRWRTVSTRPFILCADLLSIDFGWIDAICINQADLQEQNHQVGLMRHTYNRAALVIWWLGKEDEYTATAIQFIGGIIKEHVSAGVSLHASPDAIWILEQTDHERHESASLPLS</sequence>
<dbReference type="EMBL" id="JACCJC010000024">
    <property type="protein sequence ID" value="KAF6235472.1"/>
    <property type="molecule type" value="Genomic_DNA"/>
</dbReference>
<dbReference type="InterPro" id="IPR052895">
    <property type="entry name" value="HetReg/Transcr_Mod"/>
</dbReference>
<dbReference type="AlphaFoldDB" id="A0A8H6L4R7"/>
<dbReference type="RefSeq" id="XP_037164840.1">
    <property type="nucleotide sequence ID" value="XM_037308066.1"/>
</dbReference>
<comment type="caution">
    <text evidence="2">The sequence shown here is derived from an EMBL/GenBank/DDBJ whole genome shotgun (WGS) entry which is preliminary data.</text>
</comment>
<protein>
    <recommendedName>
        <fullName evidence="1">Heterokaryon incompatibility domain-containing protein</fullName>
    </recommendedName>
</protein>